<name>A0A0V1K2Q0_TRIPS</name>
<accession>A0A0V1K2Q0</accession>
<protein>
    <submittedName>
        <fullName evidence="1">Uncharacterized protein</fullName>
    </submittedName>
</protein>
<organism evidence="1 2">
    <name type="scientific">Trichinella pseudospiralis</name>
    <name type="common">Parasitic roundworm</name>
    <dbReference type="NCBI Taxonomy" id="6337"/>
    <lineage>
        <taxon>Eukaryota</taxon>
        <taxon>Metazoa</taxon>
        <taxon>Ecdysozoa</taxon>
        <taxon>Nematoda</taxon>
        <taxon>Enoplea</taxon>
        <taxon>Dorylaimia</taxon>
        <taxon>Trichinellida</taxon>
        <taxon>Trichinellidae</taxon>
        <taxon>Trichinella</taxon>
    </lineage>
</organism>
<evidence type="ECO:0000313" key="2">
    <source>
        <dbReference type="Proteomes" id="UP000054826"/>
    </source>
</evidence>
<dbReference type="EMBL" id="JYDV01000020">
    <property type="protein sequence ID" value="KRZ41523.1"/>
    <property type="molecule type" value="Genomic_DNA"/>
</dbReference>
<comment type="caution">
    <text evidence="1">The sequence shown here is derived from an EMBL/GenBank/DDBJ whole genome shotgun (WGS) entry which is preliminary data.</text>
</comment>
<dbReference type="Proteomes" id="UP000054826">
    <property type="component" value="Unassembled WGS sequence"/>
</dbReference>
<gene>
    <name evidence="1" type="ORF">T4C_2358</name>
</gene>
<evidence type="ECO:0000313" key="1">
    <source>
        <dbReference type="EMBL" id="KRZ41523.1"/>
    </source>
</evidence>
<sequence length="57" mass="6477">MRRESVRINCHVSEQKGLGFSGTLLTARTSDLFLAKQKQGHQDKLALMEWMSLSENV</sequence>
<reference evidence="1 2" key="1">
    <citation type="submission" date="2015-01" db="EMBL/GenBank/DDBJ databases">
        <title>Evolution of Trichinella species and genotypes.</title>
        <authorList>
            <person name="Korhonen P.K."/>
            <person name="Edoardo P."/>
            <person name="Giuseppe L.R."/>
            <person name="Gasser R.B."/>
        </authorList>
    </citation>
    <scope>NUCLEOTIDE SEQUENCE [LARGE SCALE GENOMIC DNA]</scope>
    <source>
        <strain evidence="1">ISS176</strain>
    </source>
</reference>
<proteinExistence type="predicted"/>
<dbReference type="AlphaFoldDB" id="A0A0V1K2Q0"/>